<feature type="domain" description="Lipid/polyisoprenoid-binding YceI-like" evidence="1">
    <location>
        <begin position="58"/>
        <end position="227"/>
    </location>
</feature>
<accession>A0A1H0Y0F4</accession>
<dbReference type="SMART" id="SM00867">
    <property type="entry name" value="YceI"/>
    <property type="match status" value="1"/>
</dbReference>
<gene>
    <name evidence="2" type="ORF">SAMN05421664_0391</name>
</gene>
<dbReference type="SUPFAM" id="SSF101874">
    <property type="entry name" value="YceI-like"/>
    <property type="match status" value="1"/>
</dbReference>
<dbReference type="Proteomes" id="UP000199627">
    <property type="component" value="Unassembled WGS sequence"/>
</dbReference>
<proteinExistence type="predicted"/>
<name>A0A1H0Y0F4_9FLAO</name>
<organism evidence="2 3">
    <name type="scientific">Chryseobacterium soldanellicola</name>
    <dbReference type="NCBI Taxonomy" id="311333"/>
    <lineage>
        <taxon>Bacteria</taxon>
        <taxon>Pseudomonadati</taxon>
        <taxon>Bacteroidota</taxon>
        <taxon>Flavobacteriia</taxon>
        <taxon>Flavobacteriales</taxon>
        <taxon>Weeksellaceae</taxon>
        <taxon>Chryseobacterium group</taxon>
        <taxon>Chryseobacterium</taxon>
    </lineage>
</organism>
<protein>
    <submittedName>
        <fullName evidence="2">Polyisoprenoid-binding protein YceI</fullName>
    </submittedName>
</protein>
<dbReference type="PANTHER" id="PTHR34406">
    <property type="entry name" value="PROTEIN YCEI"/>
    <property type="match status" value="1"/>
</dbReference>
<sequence length="227" mass="25178">MPKIIYKNNCFIDVHQRNLSNEMTTFASVNNKQVNNLFKMKKIFLLAVVASGLAFGQSKKVVASDVHWWGYKVAKSEASSHDGTVKVKSGDMVMKGNQLVGGTFVLDMTTITSTDLTGEYQTKLNGHLKNGDFFEVEKFPTATFKITGVKKNNDKIYSSLVTGNLTVKGKTEAISFPAKISYSKGVVSLVSNKFTIDRQKFDVAYKSTMQDVFVKDDIDMLVKVTAK</sequence>
<reference evidence="3" key="1">
    <citation type="submission" date="2016-10" db="EMBL/GenBank/DDBJ databases">
        <authorList>
            <person name="Varghese N."/>
            <person name="Submissions S."/>
        </authorList>
    </citation>
    <scope>NUCLEOTIDE SEQUENCE [LARGE SCALE GENOMIC DNA]</scope>
    <source>
        <strain evidence="3">DSM 17072</strain>
    </source>
</reference>
<evidence type="ECO:0000259" key="1">
    <source>
        <dbReference type="SMART" id="SM00867"/>
    </source>
</evidence>
<dbReference type="Gene3D" id="2.40.128.110">
    <property type="entry name" value="Lipid/polyisoprenoid-binding, YceI-like"/>
    <property type="match status" value="1"/>
</dbReference>
<dbReference type="AlphaFoldDB" id="A0A1H0Y0F4"/>
<keyword evidence="3" id="KW-1185">Reference proteome</keyword>
<evidence type="ECO:0000313" key="2">
    <source>
        <dbReference type="EMBL" id="SDQ08396.1"/>
    </source>
</evidence>
<dbReference type="PANTHER" id="PTHR34406:SF1">
    <property type="entry name" value="PROTEIN YCEI"/>
    <property type="match status" value="1"/>
</dbReference>
<dbReference type="InterPro" id="IPR036761">
    <property type="entry name" value="TTHA0802/YceI-like_sf"/>
</dbReference>
<dbReference type="STRING" id="311333.SAMN05421664_0391"/>
<evidence type="ECO:0000313" key="3">
    <source>
        <dbReference type="Proteomes" id="UP000199627"/>
    </source>
</evidence>
<dbReference type="InterPro" id="IPR007372">
    <property type="entry name" value="Lipid/polyisoprenoid-bd_YceI"/>
</dbReference>
<dbReference type="Pfam" id="PF04264">
    <property type="entry name" value="YceI"/>
    <property type="match status" value="1"/>
</dbReference>
<dbReference type="EMBL" id="FNKL01000001">
    <property type="protein sequence ID" value="SDQ08396.1"/>
    <property type="molecule type" value="Genomic_DNA"/>
</dbReference>